<protein>
    <submittedName>
        <fullName evidence="2">Mycofactocin oligosaccharide methyltransferase MftM</fullName>
    </submittedName>
</protein>
<proteinExistence type="predicted"/>
<keyword evidence="2" id="KW-0808">Transferase</keyword>
<evidence type="ECO:0000313" key="3">
    <source>
        <dbReference type="Proteomes" id="UP001456513"/>
    </source>
</evidence>
<dbReference type="GO" id="GO:0032259">
    <property type="term" value="P:methylation"/>
    <property type="evidence" value="ECO:0007669"/>
    <property type="project" value="UniProtKB-KW"/>
</dbReference>
<dbReference type="InterPro" id="IPR013216">
    <property type="entry name" value="Methyltransf_11"/>
</dbReference>
<dbReference type="Proteomes" id="UP001456513">
    <property type="component" value="Unassembled WGS sequence"/>
</dbReference>
<reference evidence="2 3" key="1">
    <citation type="submission" date="2024-03" db="EMBL/GenBank/DDBJ databases">
        <title>Rhodococcus navarretei sp. nov. and Pseudarthrobacter quantumdoti sp. nov., two new species with the ability to biosynthesize Quantum Dots isolated from soil samples at Union Glacier, Antarctica.</title>
        <authorList>
            <person name="Vargas M."/>
        </authorList>
    </citation>
    <scope>NUCLEOTIDE SEQUENCE [LARGE SCALE GENOMIC DNA]</scope>
    <source>
        <strain evidence="2 3">EXRC-4A-4</strain>
    </source>
</reference>
<dbReference type="NCBIfam" id="NF041255">
    <property type="entry name" value="mycofact_MftM"/>
    <property type="match status" value="1"/>
</dbReference>
<evidence type="ECO:0000313" key="2">
    <source>
        <dbReference type="EMBL" id="MEK8072468.1"/>
    </source>
</evidence>
<feature type="domain" description="Methyltransferase type 11" evidence="1">
    <location>
        <begin position="125"/>
        <end position="216"/>
    </location>
</feature>
<keyword evidence="2" id="KW-0489">Methyltransferase</keyword>
<name>A0ABU9D1F8_9NOCA</name>
<keyword evidence="3" id="KW-1185">Reference proteome</keyword>
<dbReference type="InterPro" id="IPR029063">
    <property type="entry name" value="SAM-dependent_MTases_sf"/>
</dbReference>
<sequence>MTELDALAPSPDDVWGHENVVVRRIPGLELDAARTGSTVQVGHGLTSAEIGERLVPIVTAQARHVGLSQREFELVLVGIVRTTVADPVEAWTTYYRNSLDELLSGAAEFAPIHARAEALIVGSVLDMGSCFGFFPLRLAKKGHSVTATDLSAGTMRLLATVAPHLGITLDTVVCDASDVPVADNSVDTVTALHLLEHVDAETGTRIMKEALRIARTRVVVAVPFETETTACHGHIRTFDDAALVELGRSSGTQFETSQHHGGWLVLDKNSAPQFA</sequence>
<dbReference type="Gene3D" id="3.40.50.150">
    <property type="entry name" value="Vaccinia Virus protein VP39"/>
    <property type="match status" value="1"/>
</dbReference>
<organism evidence="2 3">
    <name type="scientific">Rhodococcus navarretei</name>
    <dbReference type="NCBI Taxonomy" id="3128981"/>
    <lineage>
        <taxon>Bacteria</taxon>
        <taxon>Bacillati</taxon>
        <taxon>Actinomycetota</taxon>
        <taxon>Actinomycetes</taxon>
        <taxon>Mycobacteriales</taxon>
        <taxon>Nocardiaceae</taxon>
        <taxon>Rhodococcus</taxon>
    </lineage>
</organism>
<dbReference type="RefSeq" id="WP_341441840.1">
    <property type="nucleotide sequence ID" value="NZ_JBBPCN010000001.1"/>
</dbReference>
<accession>A0ABU9D1F8</accession>
<comment type="caution">
    <text evidence="2">The sequence shown here is derived from an EMBL/GenBank/DDBJ whole genome shotgun (WGS) entry which is preliminary data.</text>
</comment>
<gene>
    <name evidence="2" type="primary">mftM</name>
    <name evidence="2" type="ORF">AABD04_16620</name>
</gene>
<dbReference type="EMBL" id="JBBPCN010000001">
    <property type="protein sequence ID" value="MEK8072468.1"/>
    <property type="molecule type" value="Genomic_DNA"/>
</dbReference>
<dbReference type="SUPFAM" id="SSF53335">
    <property type="entry name" value="S-adenosyl-L-methionine-dependent methyltransferases"/>
    <property type="match status" value="1"/>
</dbReference>
<dbReference type="GO" id="GO:0008168">
    <property type="term" value="F:methyltransferase activity"/>
    <property type="evidence" value="ECO:0007669"/>
    <property type="project" value="UniProtKB-KW"/>
</dbReference>
<dbReference type="Pfam" id="PF08241">
    <property type="entry name" value="Methyltransf_11"/>
    <property type="match status" value="1"/>
</dbReference>
<evidence type="ECO:0000259" key="1">
    <source>
        <dbReference type="Pfam" id="PF08241"/>
    </source>
</evidence>